<evidence type="ECO:0000313" key="2">
    <source>
        <dbReference type="EMBL" id="KAJ9562421.1"/>
    </source>
</evidence>
<dbReference type="Pfam" id="PF00078">
    <property type="entry name" value="RVT_1"/>
    <property type="match status" value="1"/>
</dbReference>
<dbReference type="EMBL" id="JARYMX010000002">
    <property type="protein sequence ID" value="KAJ9562421.1"/>
    <property type="molecule type" value="Genomic_DNA"/>
</dbReference>
<evidence type="ECO:0000259" key="1">
    <source>
        <dbReference type="Pfam" id="PF00078"/>
    </source>
</evidence>
<dbReference type="Proteomes" id="UP001172457">
    <property type="component" value="Chromosome 2"/>
</dbReference>
<evidence type="ECO:0000313" key="3">
    <source>
        <dbReference type="Proteomes" id="UP001172457"/>
    </source>
</evidence>
<name>A0AA38TVN0_9ASTR</name>
<protein>
    <recommendedName>
        <fullName evidence="1">Reverse transcriptase domain-containing protein</fullName>
    </recommendedName>
</protein>
<dbReference type="InterPro" id="IPR000477">
    <property type="entry name" value="RT_dom"/>
</dbReference>
<dbReference type="AlphaFoldDB" id="A0AA38TVN0"/>
<dbReference type="PANTHER" id="PTHR24559:SF444">
    <property type="entry name" value="REVERSE TRANSCRIPTASE DOMAIN-CONTAINING PROTEIN"/>
    <property type="match status" value="1"/>
</dbReference>
<keyword evidence="3" id="KW-1185">Reference proteome</keyword>
<accession>A0AA38TVN0</accession>
<organism evidence="2 3">
    <name type="scientific">Centaurea solstitialis</name>
    <name type="common">yellow star-thistle</name>
    <dbReference type="NCBI Taxonomy" id="347529"/>
    <lineage>
        <taxon>Eukaryota</taxon>
        <taxon>Viridiplantae</taxon>
        <taxon>Streptophyta</taxon>
        <taxon>Embryophyta</taxon>
        <taxon>Tracheophyta</taxon>
        <taxon>Spermatophyta</taxon>
        <taxon>Magnoliopsida</taxon>
        <taxon>eudicotyledons</taxon>
        <taxon>Gunneridae</taxon>
        <taxon>Pentapetalae</taxon>
        <taxon>asterids</taxon>
        <taxon>campanulids</taxon>
        <taxon>Asterales</taxon>
        <taxon>Asteraceae</taxon>
        <taxon>Carduoideae</taxon>
        <taxon>Cardueae</taxon>
        <taxon>Centaureinae</taxon>
        <taxon>Centaurea</taxon>
    </lineage>
</organism>
<dbReference type="InterPro" id="IPR053134">
    <property type="entry name" value="RNA-dir_DNA_polymerase"/>
</dbReference>
<proteinExistence type="predicted"/>
<dbReference type="InterPro" id="IPR043502">
    <property type="entry name" value="DNA/RNA_pol_sf"/>
</dbReference>
<comment type="caution">
    <text evidence="2">The sequence shown here is derived from an EMBL/GenBank/DDBJ whole genome shotgun (WGS) entry which is preliminary data.</text>
</comment>
<dbReference type="Gene3D" id="3.10.10.10">
    <property type="entry name" value="HIV Type 1 Reverse Transcriptase, subunit A, domain 1"/>
    <property type="match status" value="1"/>
</dbReference>
<dbReference type="InterPro" id="IPR043128">
    <property type="entry name" value="Rev_trsase/Diguanyl_cyclase"/>
</dbReference>
<dbReference type="PANTHER" id="PTHR24559">
    <property type="entry name" value="TRANSPOSON TY3-I GAG-POL POLYPROTEIN"/>
    <property type="match status" value="1"/>
</dbReference>
<gene>
    <name evidence="2" type="ORF">OSB04_007581</name>
</gene>
<reference evidence="2" key="1">
    <citation type="submission" date="2023-03" db="EMBL/GenBank/DDBJ databases">
        <title>Chromosome-scale reference genome and RAD-based genetic map of yellow starthistle (Centaurea solstitialis) reveal putative structural variation and QTLs associated with invader traits.</title>
        <authorList>
            <person name="Reatini B."/>
            <person name="Cang F.A."/>
            <person name="Jiang Q."/>
            <person name="Mckibben M.T.W."/>
            <person name="Barker M.S."/>
            <person name="Rieseberg L.H."/>
            <person name="Dlugosch K.M."/>
        </authorList>
    </citation>
    <scope>NUCLEOTIDE SEQUENCE</scope>
    <source>
        <strain evidence="2">CAN-66</strain>
        <tissue evidence="2">Leaf</tissue>
    </source>
</reference>
<dbReference type="Gene3D" id="3.30.70.270">
    <property type="match status" value="1"/>
</dbReference>
<feature type="domain" description="Reverse transcriptase" evidence="1">
    <location>
        <begin position="3"/>
        <end position="103"/>
    </location>
</feature>
<dbReference type="CDD" id="cd01647">
    <property type="entry name" value="RT_LTR"/>
    <property type="match status" value="1"/>
</dbReference>
<dbReference type="SUPFAM" id="SSF56672">
    <property type="entry name" value="DNA/RNA polymerases"/>
    <property type="match status" value="1"/>
</dbReference>
<sequence>MLERLAKHAYFCYLDSYSGFFQILVHPNDQEKTTFTCPYGTFAYRFMPFGLCNAPATFQRCVMAIFSNFIERTMEVLMDDFSVHGANFDTRLSNLTEILHRCWKQGSVQSPPVPGLLPPVHGHCHPGKQCRVNCYVVVDEESH</sequence>